<name>A0ABN4MBK8_9BURK</name>
<organism evidence="1 2">
    <name type="scientific">Collimonas pratensis</name>
    <dbReference type="NCBI Taxonomy" id="279113"/>
    <lineage>
        <taxon>Bacteria</taxon>
        <taxon>Pseudomonadati</taxon>
        <taxon>Pseudomonadota</taxon>
        <taxon>Betaproteobacteria</taxon>
        <taxon>Burkholderiales</taxon>
        <taxon>Oxalobacteraceae</taxon>
        <taxon>Collimonas</taxon>
    </lineage>
</organism>
<reference evidence="1 2" key="1">
    <citation type="submission" date="2015-11" db="EMBL/GenBank/DDBJ databases">
        <title>Exploring the genomic traits of fungus-feeding bacterial genus Collimonas.</title>
        <authorList>
            <person name="Song C."/>
            <person name="Schmidt R."/>
            <person name="de Jager V."/>
            <person name="Krzyzanowska D."/>
            <person name="Jongedijk E."/>
            <person name="Cankar K."/>
            <person name="Beekwilder J."/>
            <person name="van Veen A."/>
            <person name="de Boer W."/>
            <person name="van Veen J.A."/>
            <person name="Garbeva P."/>
        </authorList>
    </citation>
    <scope>NUCLEOTIDE SEQUENCE [LARGE SCALE GENOMIC DNA]</scope>
    <source>
        <strain evidence="1 2">Ter291</strain>
    </source>
</reference>
<protein>
    <submittedName>
        <fullName evidence="1">Uncharacterized protein</fullName>
    </submittedName>
</protein>
<gene>
    <name evidence="1" type="ORF">CPter291_3398</name>
</gene>
<proteinExistence type="predicted"/>
<evidence type="ECO:0000313" key="2">
    <source>
        <dbReference type="Proteomes" id="UP000074914"/>
    </source>
</evidence>
<sequence length="39" mass="4453">MQGSWRGLDVCWFAGEKLAIVFSYTPILNRYFLSAAMLP</sequence>
<accession>A0ABN4MBK8</accession>
<dbReference type="EMBL" id="CP013236">
    <property type="protein sequence ID" value="AMP15633.1"/>
    <property type="molecule type" value="Genomic_DNA"/>
</dbReference>
<keyword evidence="2" id="KW-1185">Reference proteome</keyword>
<dbReference type="Proteomes" id="UP000074914">
    <property type="component" value="Chromosome"/>
</dbReference>
<evidence type="ECO:0000313" key="1">
    <source>
        <dbReference type="EMBL" id="AMP15633.1"/>
    </source>
</evidence>